<sequence>MGKPQQLQHPQQAPELLGGPWSVAVRFVDRGVLRADAAGAIARLMPEDALRIITHPAGDELFRVVVRRAVAAAADVAAGAAAEADGGDAERVEVENRAPVRVLAYKFWAVSRVLFTVRLSKPLPATATCGKRGAPAGRAGSSVAFTLLSSNMLKELSGGWRLEPLLAPGCGAAAVAGTRLHYMHDVRPKGLPPGVQYVPGMSGAVRASVAKEVQQMVDKVTYVADKVCRGLPVVVALEQTVEELRAAGGSFKKLRKRQQQLQGQSGVGPQMHPLLKSVPLVLDFDALDGAA</sequence>
<keyword evidence="2" id="KW-1185">Reference proteome</keyword>
<evidence type="ECO:0000313" key="1">
    <source>
        <dbReference type="EMBL" id="GBF88588.1"/>
    </source>
</evidence>
<accession>A0A2V0NM74</accession>
<dbReference type="EMBL" id="BDRX01000005">
    <property type="protein sequence ID" value="GBF88588.1"/>
    <property type="molecule type" value="Genomic_DNA"/>
</dbReference>
<evidence type="ECO:0000313" key="2">
    <source>
        <dbReference type="Proteomes" id="UP000247498"/>
    </source>
</evidence>
<protein>
    <submittedName>
        <fullName evidence="1">Uncharacterized protein</fullName>
    </submittedName>
</protein>
<proteinExistence type="predicted"/>
<gene>
    <name evidence="1" type="ORF">Rsub_01303</name>
</gene>
<dbReference type="InParanoid" id="A0A2V0NM74"/>
<comment type="caution">
    <text evidence="1">The sequence shown here is derived from an EMBL/GenBank/DDBJ whole genome shotgun (WGS) entry which is preliminary data.</text>
</comment>
<dbReference type="OrthoDB" id="10425523at2759"/>
<dbReference type="Proteomes" id="UP000247498">
    <property type="component" value="Unassembled WGS sequence"/>
</dbReference>
<organism evidence="1 2">
    <name type="scientific">Raphidocelis subcapitata</name>
    <dbReference type="NCBI Taxonomy" id="307507"/>
    <lineage>
        <taxon>Eukaryota</taxon>
        <taxon>Viridiplantae</taxon>
        <taxon>Chlorophyta</taxon>
        <taxon>core chlorophytes</taxon>
        <taxon>Chlorophyceae</taxon>
        <taxon>CS clade</taxon>
        <taxon>Sphaeropleales</taxon>
        <taxon>Selenastraceae</taxon>
        <taxon>Raphidocelis</taxon>
    </lineage>
</organism>
<name>A0A2V0NM74_9CHLO</name>
<reference evidence="1 2" key="1">
    <citation type="journal article" date="2018" name="Sci. Rep.">
        <title>Raphidocelis subcapitata (=Pseudokirchneriella subcapitata) provides an insight into genome evolution and environmental adaptations in the Sphaeropleales.</title>
        <authorList>
            <person name="Suzuki S."/>
            <person name="Yamaguchi H."/>
            <person name="Nakajima N."/>
            <person name="Kawachi M."/>
        </authorList>
    </citation>
    <scope>NUCLEOTIDE SEQUENCE [LARGE SCALE GENOMIC DNA]</scope>
    <source>
        <strain evidence="1 2">NIES-35</strain>
    </source>
</reference>
<dbReference type="AlphaFoldDB" id="A0A2V0NM74"/>